<reference evidence="1 2" key="1">
    <citation type="journal article" date="2022" name="Genome Biol. Evol.">
        <title>The Spruce Budworm Genome: Reconstructing the Evolutionary History of Antifreeze Proteins.</title>
        <authorList>
            <person name="Beliveau C."/>
            <person name="Gagne P."/>
            <person name="Picq S."/>
            <person name="Vernygora O."/>
            <person name="Keeling C.I."/>
            <person name="Pinkney K."/>
            <person name="Doucet D."/>
            <person name="Wen F."/>
            <person name="Johnston J.S."/>
            <person name="Maaroufi H."/>
            <person name="Boyle B."/>
            <person name="Laroche J."/>
            <person name="Dewar K."/>
            <person name="Juretic N."/>
            <person name="Blackburn G."/>
            <person name="Nisole A."/>
            <person name="Brunet B."/>
            <person name="Brandao M."/>
            <person name="Lumley L."/>
            <person name="Duan J."/>
            <person name="Quan G."/>
            <person name="Lucarotti C.J."/>
            <person name="Roe A.D."/>
            <person name="Sperling F.A.H."/>
            <person name="Levesque R.C."/>
            <person name="Cusson M."/>
        </authorList>
    </citation>
    <scope>NUCLEOTIDE SEQUENCE [LARGE SCALE GENOMIC DNA]</scope>
    <source>
        <strain evidence="1">Glfc:IPQL:Cfum</strain>
    </source>
</reference>
<dbReference type="Proteomes" id="UP001064048">
    <property type="component" value="Chromosome Z"/>
</dbReference>
<evidence type="ECO:0000313" key="2">
    <source>
        <dbReference type="Proteomes" id="UP001064048"/>
    </source>
</evidence>
<feature type="non-terminal residue" evidence="1">
    <location>
        <position position="367"/>
    </location>
</feature>
<gene>
    <name evidence="1" type="ORF">MSG28_000604</name>
</gene>
<protein>
    <submittedName>
        <fullName evidence="1">Uncharacterized protein</fullName>
    </submittedName>
</protein>
<sequence length="367" mass="41607">MPGGTPPRANSERTFNLAGLYSFFWWEYCLTTLVIIALRRCLSVTLFVEDIIATIAQAISELDSFENTAPQSGVIKTFEILLYAYSAALLNVLIASMPACLNFLNITATLAWSYSDLFIVCISLYLSSILEGINNKLVKNKNKYSCSKFWVSMREDYSRAAQLVRAFDDVTCVVVFASFATNLIFICLQLYNLLSPLGGYENVIYFTYSMVFVLFRYLSVSLVAARVHTSSQSLAPALYGVPSSVYNVEVQRFLDQVQHDTVALSGLQFFYVTKSLVLTISNLIIVPKYVHFRANEKGSDYYGDTIQRFLGNIQLQPRFEEACDLVCMDLPANDMQPVCMMFSRYKKGYLFFVNQCHARRSICRENL</sequence>
<comment type="caution">
    <text evidence="1">The sequence shown here is derived from an EMBL/GenBank/DDBJ whole genome shotgun (WGS) entry which is preliminary data.</text>
</comment>
<accession>A0ACC0K1N2</accession>
<keyword evidence="2" id="KW-1185">Reference proteome</keyword>
<proteinExistence type="predicted"/>
<evidence type="ECO:0000313" key="1">
    <source>
        <dbReference type="EMBL" id="KAI8430288.1"/>
    </source>
</evidence>
<dbReference type="EMBL" id="CM046131">
    <property type="protein sequence ID" value="KAI8430288.1"/>
    <property type="molecule type" value="Genomic_DNA"/>
</dbReference>
<organism evidence="1 2">
    <name type="scientific">Choristoneura fumiferana</name>
    <name type="common">Spruce budworm moth</name>
    <name type="synonym">Archips fumiferana</name>
    <dbReference type="NCBI Taxonomy" id="7141"/>
    <lineage>
        <taxon>Eukaryota</taxon>
        <taxon>Metazoa</taxon>
        <taxon>Ecdysozoa</taxon>
        <taxon>Arthropoda</taxon>
        <taxon>Hexapoda</taxon>
        <taxon>Insecta</taxon>
        <taxon>Pterygota</taxon>
        <taxon>Neoptera</taxon>
        <taxon>Endopterygota</taxon>
        <taxon>Lepidoptera</taxon>
        <taxon>Glossata</taxon>
        <taxon>Ditrysia</taxon>
        <taxon>Tortricoidea</taxon>
        <taxon>Tortricidae</taxon>
        <taxon>Tortricinae</taxon>
        <taxon>Choristoneura</taxon>
    </lineage>
</organism>
<name>A0ACC0K1N2_CHOFU</name>